<keyword evidence="2" id="KW-1185">Reference proteome</keyword>
<gene>
    <name evidence="1" type="ORF">FCIRC_3845</name>
</gene>
<dbReference type="Proteomes" id="UP000572754">
    <property type="component" value="Unassembled WGS sequence"/>
</dbReference>
<dbReference type="AlphaFoldDB" id="A0A8H5UE21"/>
<reference evidence="1 2" key="2">
    <citation type="submission" date="2020-05" db="EMBL/GenBank/DDBJ databases">
        <title>Identification and distribution of gene clusters putatively required for synthesis of sphingolipid metabolism inhibitors in phylogenetically diverse species of the filamentous fungus Fusarium.</title>
        <authorList>
            <person name="Kim H.-S."/>
            <person name="Busman M."/>
            <person name="Brown D.W."/>
            <person name="Divon H."/>
            <person name="Uhlig S."/>
            <person name="Proctor R.H."/>
        </authorList>
    </citation>
    <scope>NUCLEOTIDE SEQUENCE [LARGE SCALE GENOMIC DNA]</scope>
    <source>
        <strain evidence="1 2">NRRL 25331</strain>
    </source>
</reference>
<evidence type="ECO:0000313" key="2">
    <source>
        <dbReference type="Proteomes" id="UP000572754"/>
    </source>
</evidence>
<evidence type="ECO:0000313" key="1">
    <source>
        <dbReference type="EMBL" id="KAF5684502.1"/>
    </source>
</evidence>
<organism evidence="1 2">
    <name type="scientific">Fusarium circinatum</name>
    <name type="common">Pitch canker fungus</name>
    <name type="synonym">Gibberella circinata</name>
    <dbReference type="NCBI Taxonomy" id="48490"/>
    <lineage>
        <taxon>Eukaryota</taxon>
        <taxon>Fungi</taxon>
        <taxon>Dikarya</taxon>
        <taxon>Ascomycota</taxon>
        <taxon>Pezizomycotina</taxon>
        <taxon>Sordariomycetes</taxon>
        <taxon>Hypocreomycetidae</taxon>
        <taxon>Hypocreales</taxon>
        <taxon>Nectriaceae</taxon>
        <taxon>Fusarium</taxon>
        <taxon>Fusarium fujikuroi species complex</taxon>
    </lineage>
</organism>
<dbReference type="EMBL" id="JAAQPE010000126">
    <property type="protein sequence ID" value="KAF5684502.1"/>
    <property type="molecule type" value="Genomic_DNA"/>
</dbReference>
<name>A0A8H5UE21_FUSCI</name>
<proteinExistence type="predicted"/>
<reference evidence="2" key="1">
    <citation type="journal article" date="2020" name="BMC Genomics">
        <title>Correction to: Identification and distribution of gene clusters required for synthesis of sphingolipid metabolism inhibitors in diverse species of the filamentous fungus Fusarium.</title>
        <authorList>
            <person name="Kim H.S."/>
            <person name="Lohmar J.M."/>
            <person name="Busman M."/>
            <person name="Brown D.W."/>
            <person name="Naumann T.A."/>
            <person name="Divon H.H."/>
            <person name="Lysoe E."/>
            <person name="Uhlig S."/>
            <person name="Proctor R.H."/>
        </authorList>
    </citation>
    <scope>NUCLEOTIDE SEQUENCE [LARGE SCALE GENOMIC DNA]</scope>
    <source>
        <strain evidence="2">NRRL 25331</strain>
    </source>
</reference>
<sequence>MLQEPLSFLGEIPLEQRLLIIGGKTLPISRVVTVVDSIDSLSDKHVSSETSVICLPELEKPIFASKKPPVSILPPIERPLAHIRSS</sequence>
<comment type="caution">
    <text evidence="1">The sequence shown here is derived from an EMBL/GenBank/DDBJ whole genome shotgun (WGS) entry which is preliminary data.</text>
</comment>
<protein>
    <submittedName>
        <fullName evidence="1">Polyketide synthase</fullName>
    </submittedName>
</protein>
<accession>A0A8H5UE21</accession>